<evidence type="ECO:0000256" key="5">
    <source>
        <dbReference type="SAM" id="Phobius"/>
    </source>
</evidence>
<reference evidence="7 8" key="1">
    <citation type="journal article" date="2014" name="Genome Announc.">
        <title>Draft Genome Sequence of the Boron-Tolerant and Moderately Halotolerant Bacterium Gracilibacillus boraciitolerans JCM 21714T.</title>
        <authorList>
            <person name="Ahmed I."/>
            <person name="Oshima K."/>
            <person name="Suda W."/>
            <person name="Kitamura K."/>
            <person name="Iida T."/>
            <person name="Ohmori Y."/>
            <person name="Fujiwara T."/>
            <person name="Hattori M."/>
            <person name="Ohkuma M."/>
        </authorList>
    </citation>
    <scope>NUCLEOTIDE SEQUENCE [LARGE SCALE GENOMIC DNA]</scope>
    <source>
        <strain evidence="7 8">JCM 21714</strain>
    </source>
</reference>
<organism evidence="7 8">
    <name type="scientific">Gracilibacillus boraciitolerans JCM 21714</name>
    <dbReference type="NCBI Taxonomy" id="1298598"/>
    <lineage>
        <taxon>Bacteria</taxon>
        <taxon>Bacillati</taxon>
        <taxon>Bacillota</taxon>
        <taxon>Bacilli</taxon>
        <taxon>Bacillales</taxon>
        <taxon>Bacillaceae</taxon>
        <taxon>Gracilibacillus</taxon>
    </lineage>
</organism>
<keyword evidence="4 5" id="KW-0472">Membrane</keyword>
<dbReference type="AlphaFoldDB" id="W4VNM9"/>
<accession>W4VNM9</accession>
<keyword evidence="8" id="KW-1185">Reference proteome</keyword>
<proteinExistence type="predicted"/>
<feature type="transmembrane region" description="Helical" evidence="5">
    <location>
        <begin position="68"/>
        <end position="92"/>
    </location>
</feature>
<dbReference type="OrthoDB" id="9787732at2"/>
<comment type="subcellular location">
    <subcellularLocation>
        <location evidence="1">Membrane</location>
        <topology evidence="1">Multi-pass membrane protein</topology>
    </subcellularLocation>
</comment>
<evidence type="ECO:0000256" key="3">
    <source>
        <dbReference type="ARBA" id="ARBA00022989"/>
    </source>
</evidence>
<evidence type="ECO:0000259" key="6">
    <source>
        <dbReference type="Pfam" id="PF06271"/>
    </source>
</evidence>
<feature type="transmembrane region" description="Helical" evidence="5">
    <location>
        <begin position="32"/>
        <end position="53"/>
    </location>
</feature>
<protein>
    <recommendedName>
        <fullName evidence="6">RDD domain-containing protein</fullName>
    </recommendedName>
</protein>
<evidence type="ECO:0000313" key="7">
    <source>
        <dbReference type="EMBL" id="GAE94970.1"/>
    </source>
</evidence>
<evidence type="ECO:0000256" key="1">
    <source>
        <dbReference type="ARBA" id="ARBA00004141"/>
    </source>
</evidence>
<dbReference type="STRING" id="1298598.JCM21714_4171"/>
<dbReference type="GO" id="GO:0016020">
    <property type="term" value="C:membrane"/>
    <property type="evidence" value="ECO:0007669"/>
    <property type="project" value="UniProtKB-SubCell"/>
</dbReference>
<dbReference type="EMBL" id="BAVS01000035">
    <property type="protein sequence ID" value="GAE94970.1"/>
    <property type="molecule type" value="Genomic_DNA"/>
</dbReference>
<gene>
    <name evidence="7" type="ORF">JCM21714_4171</name>
</gene>
<keyword evidence="2 5" id="KW-0812">Transmembrane</keyword>
<sequence>MEQEKLGGVKTPEYVSLQFQLAGLGSRSAANIIDYTIIIVTQIVIMLLLLLAFNNSFSELFFGNFESILIFTVIIFYFLLNFGYFIFFEYFWGGRTIGKRLLGIRVIQENGHNITFLSSIIRNFMRVIDSLPAAFAIGIILIFAHPKHKRLGGDITAGTLVVHEKSKKSRKQTPLQKYIMKKDIQKNDLALEAIDIKQFSQKDWRLLQTYVHRVVDVPAKEKAQLTVQVSDILLPKIEDKITNRRNTKEEWLLILYLHLKEEWEY</sequence>
<dbReference type="Proteomes" id="UP000019102">
    <property type="component" value="Unassembled WGS sequence"/>
</dbReference>
<feature type="domain" description="RDD" evidence="6">
    <location>
        <begin position="21"/>
        <end position="157"/>
    </location>
</feature>
<dbReference type="RefSeq" id="WP_035725643.1">
    <property type="nucleotide sequence ID" value="NZ_BAVS01000035.1"/>
</dbReference>
<evidence type="ECO:0000256" key="2">
    <source>
        <dbReference type="ARBA" id="ARBA00022692"/>
    </source>
</evidence>
<name>W4VNM9_9BACI</name>
<dbReference type="PANTHER" id="PTHR38480">
    <property type="entry name" value="SLR0254 PROTEIN"/>
    <property type="match status" value="1"/>
</dbReference>
<feature type="transmembrane region" description="Helical" evidence="5">
    <location>
        <begin position="127"/>
        <end position="145"/>
    </location>
</feature>
<comment type="caution">
    <text evidence="7">The sequence shown here is derived from an EMBL/GenBank/DDBJ whole genome shotgun (WGS) entry which is preliminary data.</text>
</comment>
<evidence type="ECO:0000313" key="8">
    <source>
        <dbReference type="Proteomes" id="UP000019102"/>
    </source>
</evidence>
<evidence type="ECO:0000256" key="4">
    <source>
        <dbReference type="ARBA" id="ARBA00023136"/>
    </source>
</evidence>
<keyword evidence="3 5" id="KW-1133">Transmembrane helix</keyword>
<dbReference type="eggNOG" id="COG1714">
    <property type="taxonomic scope" value="Bacteria"/>
</dbReference>
<dbReference type="Pfam" id="PF06271">
    <property type="entry name" value="RDD"/>
    <property type="match status" value="1"/>
</dbReference>
<dbReference type="InterPro" id="IPR010432">
    <property type="entry name" value="RDD"/>
</dbReference>
<dbReference type="PANTHER" id="PTHR38480:SF1">
    <property type="entry name" value="SLR0254 PROTEIN"/>
    <property type="match status" value="1"/>
</dbReference>